<evidence type="ECO:0000256" key="7">
    <source>
        <dbReference type="ARBA" id="ARBA00023136"/>
    </source>
</evidence>
<evidence type="ECO:0000313" key="10">
    <source>
        <dbReference type="EMBL" id="KAA6374437.1"/>
    </source>
</evidence>
<sequence length="172" mass="19692">MDYPDGGFSIFRSEKMILAQFVLPWETAPSSVRELGISGTVHFVDKNAGLTAAKRNYTRQVKACGEARRALRFFHNELVDEKMEASDNEVEGADGVIQIQEYKMEELQAVFEELEQGLKLQKDNALQLAKHKTELIEMREVLTRCEKIFERTFKEANESVSSYQAEGHEKQD</sequence>
<reference evidence="10 11" key="1">
    <citation type="submission" date="2019-03" db="EMBL/GenBank/DDBJ databases">
        <title>Single cell metagenomics reveals metabolic interactions within the superorganism composed of flagellate Streblomastix strix and complex community of Bacteroidetes bacteria on its surface.</title>
        <authorList>
            <person name="Treitli S.C."/>
            <person name="Kolisko M."/>
            <person name="Husnik F."/>
            <person name="Keeling P."/>
            <person name="Hampl V."/>
        </authorList>
    </citation>
    <scope>NUCLEOTIDE SEQUENCE [LARGE SCALE GENOMIC DNA]</scope>
    <source>
        <strain evidence="10">ST1C</strain>
    </source>
</reference>
<protein>
    <recommendedName>
        <fullName evidence="8">V-type proton ATPase subunit a</fullName>
    </recommendedName>
</protein>
<keyword evidence="3 8" id="KW-0813">Transport</keyword>
<keyword evidence="7" id="KW-0472">Membrane</keyword>
<dbReference type="GO" id="GO:0005886">
    <property type="term" value="C:plasma membrane"/>
    <property type="evidence" value="ECO:0007669"/>
    <property type="project" value="TreeGrafter"/>
</dbReference>
<dbReference type="GO" id="GO:0016471">
    <property type="term" value="C:vacuolar proton-transporting V-type ATPase complex"/>
    <property type="evidence" value="ECO:0007669"/>
    <property type="project" value="TreeGrafter"/>
</dbReference>
<accession>A0A5J4UVV5</accession>
<comment type="subcellular location">
    <subcellularLocation>
        <location evidence="1">Membrane</location>
        <topology evidence="1">Multi-pass membrane protein</topology>
    </subcellularLocation>
</comment>
<comment type="caution">
    <text evidence="10">The sequence shown here is derived from an EMBL/GenBank/DDBJ whole genome shotgun (WGS) entry which is preliminary data.</text>
</comment>
<evidence type="ECO:0000256" key="8">
    <source>
        <dbReference type="RuleBase" id="RU361189"/>
    </source>
</evidence>
<dbReference type="PANTHER" id="PTHR11629:SF63">
    <property type="entry name" value="V-TYPE PROTON ATPASE SUBUNIT A"/>
    <property type="match status" value="1"/>
</dbReference>
<evidence type="ECO:0000313" key="11">
    <source>
        <dbReference type="Proteomes" id="UP000324800"/>
    </source>
</evidence>
<dbReference type="PANTHER" id="PTHR11629">
    <property type="entry name" value="VACUOLAR PROTON ATPASES"/>
    <property type="match status" value="1"/>
</dbReference>
<dbReference type="Pfam" id="PF01496">
    <property type="entry name" value="V_ATPase_I"/>
    <property type="match status" value="1"/>
</dbReference>
<evidence type="ECO:0000256" key="1">
    <source>
        <dbReference type="ARBA" id="ARBA00004141"/>
    </source>
</evidence>
<dbReference type="GO" id="GO:0033179">
    <property type="term" value="C:proton-transporting V-type ATPase, V0 domain"/>
    <property type="evidence" value="ECO:0007669"/>
    <property type="project" value="InterPro"/>
</dbReference>
<comment type="similarity">
    <text evidence="2 8">Belongs to the V-ATPase 116 kDa subunit family.</text>
</comment>
<feature type="non-terminal residue" evidence="10">
    <location>
        <position position="172"/>
    </location>
</feature>
<evidence type="ECO:0000256" key="6">
    <source>
        <dbReference type="ARBA" id="ARBA00023065"/>
    </source>
</evidence>
<keyword evidence="5" id="KW-1133">Transmembrane helix</keyword>
<keyword evidence="6 8" id="KW-0406">Ion transport</keyword>
<comment type="function">
    <text evidence="8">Essential component of the vacuolar proton pump (V-ATPase), a multimeric enzyme that catalyzes the translocation of protons across the membranes. Required for assembly and activity of the V-ATPase.</text>
</comment>
<feature type="coiled-coil region" evidence="9">
    <location>
        <begin position="97"/>
        <end position="124"/>
    </location>
</feature>
<dbReference type="EMBL" id="SNRW01011981">
    <property type="protein sequence ID" value="KAA6374437.1"/>
    <property type="molecule type" value="Genomic_DNA"/>
</dbReference>
<dbReference type="GO" id="GO:0046961">
    <property type="term" value="F:proton-transporting ATPase activity, rotational mechanism"/>
    <property type="evidence" value="ECO:0007669"/>
    <property type="project" value="InterPro"/>
</dbReference>
<dbReference type="GO" id="GO:0051117">
    <property type="term" value="F:ATPase binding"/>
    <property type="evidence" value="ECO:0007669"/>
    <property type="project" value="TreeGrafter"/>
</dbReference>
<dbReference type="GO" id="GO:0007035">
    <property type="term" value="P:vacuolar acidification"/>
    <property type="evidence" value="ECO:0007669"/>
    <property type="project" value="TreeGrafter"/>
</dbReference>
<organism evidence="10 11">
    <name type="scientific">Streblomastix strix</name>
    <dbReference type="NCBI Taxonomy" id="222440"/>
    <lineage>
        <taxon>Eukaryota</taxon>
        <taxon>Metamonada</taxon>
        <taxon>Preaxostyla</taxon>
        <taxon>Oxymonadida</taxon>
        <taxon>Streblomastigidae</taxon>
        <taxon>Streblomastix</taxon>
    </lineage>
</organism>
<dbReference type="AlphaFoldDB" id="A0A5J4UVV5"/>
<evidence type="ECO:0000256" key="3">
    <source>
        <dbReference type="ARBA" id="ARBA00022448"/>
    </source>
</evidence>
<evidence type="ECO:0000256" key="5">
    <source>
        <dbReference type="ARBA" id="ARBA00022989"/>
    </source>
</evidence>
<evidence type="ECO:0000256" key="2">
    <source>
        <dbReference type="ARBA" id="ARBA00009904"/>
    </source>
</evidence>
<proteinExistence type="inferred from homology"/>
<keyword evidence="4" id="KW-0812">Transmembrane</keyword>
<keyword evidence="8" id="KW-0375">Hydrogen ion transport</keyword>
<dbReference type="Proteomes" id="UP000324800">
    <property type="component" value="Unassembled WGS sequence"/>
</dbReference>
<gene>
    <name evidence="10" type="ORF">EZS28_030035</name>
</gene>
<dbReference type="InterPro" id="IPR002490">
    <property type="entry name" value="V-ATPase_116kDa_su"/>
</dbReference>
<evidence type="ECO:0000256" key="4">
    <source>
        <dbReference type="ARBA" id="ARBA00022692"/>
    </source>
</evidence>
<keyword evidence="9" id="KW-0175">Coiled coil</keyword>
<evidence type="ECO:0000256" key="9">
    <source>
        <dbReference type="SAM" id="Coils"/>
    </source>
</evidence>
<name>A0A5J4UVV5_9EUKA</name>